<evidence type="ECO:0000313" key="1">
    <source>
        <dbReference type="EMBL" id="RHN60434.1"/>
    </source>
</evidence>
<dbReference type="Proteomes" id="UP000265566">
    <property type="component" value="Chromosome 4"/>
</dbReference>
<evidence type="ECO:0000313" key="2">
    <source>
        <dbReference type="Proteomes" id="UP000265566"/>
    </source>
</evidence>
<protein>
    <submittedName>
        <fullName evidence="1">Uncharacterized protein</fullName>
    </submittedName>
</protein>
<proteinExistence type="predicted"/>
<dbReference type="EMBL" id="PSQE01000004">
    <property type="protein sequence ID" value="RHN60434.1"/>
    <property type="molecule type" value="Genomic_DNA"/>
</dbReference>
<accession>A0A396I865</accession>
<dbReference type="Gramene" id="rna22746">
    <property type="protein sequence ID" value="RHN60434.1"/>
    <property type="gene ID" value="gene22746"/>
</dbReference>
<organism evidence="1 2">
    <name type="scientific">Medicago truncatula</name>
    <name type="common">Barrel medic</name>
    <name type="synonym">Medicago tribuloides</name>
    <dbReference type="NCBI Taxonomy" id="3880"/>
    <lineage>
        <taxon>Eukaryota</taxon>
        <taxon>Viridiplantae</taxon>
        <taxon>Streptophyta</taxon>
        <taxon>Embryophyta</taxon>
        <taxon>Tracheophyta</taxon>
        <taxon>Spermatophyta</taxon>
        <taxon>Magnoliopsida</taxon>
        <taxon>eudicotyledons</taxon>
        <taxon>Gunneridae</taxon>
        <taxon>Pentapetalae</taxon>
        <taxon>rosids</taxon>
        <taxon>fabids</taxon>
        <taxon>Fabales</taxon>
        <taxon>Fabaceae</taxon>
        <taxon>Papilionoideae</taxon>
        <taxon>50 kb inversion clade</taxon>
        <taxon>NPAAA clade</taxon>
        <taxon>Hologalegina</taxon>
        <taxon>IRL clade</taxon>
        <taxon>Trifolieae</taxon>
        <taxon>Medicago</taxon>
    </lineage>
</organism>
<comment type="caution">
    <text evidence="1">The sequence shown here is derived from an EMBL/GenBank/DDBJ whole genome shotgun (WGS) entry which is preliminary data.</text>
</comment>
<gene>
    <name evidence="1" type="ORF">MtrunA17_Chr4g0025791</name>
</gene>
<name>A0A396I865_MEDTR</name>
<reference evidence="2" key="1">
    <citation type="journal article" date="2018" name="Nat. Plants">
        <title>Whole-genome landscape of Medicago truncatula symbiotic genes.</title>
        <authorList>
            <person name="Pecrix Y."/>
            <person name="Staton S.E."/>
            <person name="Sallet E."/>
            <person name="Lelandais-Briere C."/>
            <person name="Moreau S."/>
            <person name="Carrere S."/>
            <person name="Blein T."/>
            <person name="Jardinaud M.F."/>
            <person name="Latrasse D."/>
            <person name="Zouine M."/>
            <person name="Zahm M."/>
            <person name="Kreplak J."/>
            <person name="Mayjonade B."/>
            <person name="Satge C."/>
            <person name="Perez M."/>
            <person name="Cauet S."/>
            <person name="Marande W."/>
            <person name="Chantry-Darmon C."/>
            <person name="Lopez-Roques C."/>
            <person name="Bouchez O."/>
            <person name="Berard A."/>
            <person name="Debelle F."/>
            <person name="Munos S."/>
            <person name="Bendahmane A."/>
            <person name="Berges H."/>
            <person name="Niebel A."/>
            <person name="Buitink J."/>
            <person name="Frugier F."/>
            <person name="Benhamed M."/>
            <person name="Crespi M."/>
            <person name="Gouzy J."/>
            <person name="Gamas P."/>
        </authorList>
    </citation>
    <scope>NUCLEOTIDE SEQUENCE [LARGE SCALE GENOMIC DNA]</scope>
    <source>
        <strain evidence="2">cv. Jemalong A17</strain>
    </source>
</reference>
<sequence length="60" mass="6820">MLLFFLNTVDSNFSTKIEFLKTLQVSCSTTEVQSISILTARSNNQQNLQCERPLDLSHDV</sequence>
<dbReference type="AlphaFoldDB" id="A0A396I865"/>